<name>A0ABZ2VC06_9RHOB</name>
<keyword evidence="5" id="KW-1185">Reference proteome</keyword>
<gene>
    <name evidence="4" type="ORF">AABB29_09145</name>
</gene>
<protein>
    <recommendedName>
        <fullName evidence="2">FAD assembly factor SdhE</fullName>
    </recommendedName>
</protein>
<keyword evidence="3" id="KW-0143">Chaperone</keyword>
<evidence type="ECO:0000313" key="4">
    <source>
        <dbReference type="EMBL" id="WZC50754.1"/>
    </source>
</evidence>
<dbReference type="PANTHER" id="PTHR12469">
    <property type="entry name" value="PROTEIN EMI5 HOMOLOG, MITOCHONDRIAL"/>
    <property type="match status" value="1"/>
</dbReference>
<dbReference type="RefSeq" id="WP_341368855.1">
    <property type="nucleotide sequence ID" value="NZ_CP150951.2"/>
</dbReference>
<proteinExistence type="inferred from homology"/>
<organism evidence="4 5">
    <name type="scientific">Yoonia phaeophyticola</name>
    <dbReference type="NCBI Taxonomy" id="3137369"/>
    <lineage>
        <taxon>Bacteria</taxon>
        <taxon>Pseudomonadati</taxon>
        <taxon>Pseudomonadota</taxon>
        <taxon>Alphaproteobacteria</taxon>
        <taxon>Rhodobacterales</taxon>
        <taxon>Paracoccaceae</taxon>
        <taxon>Yoonia</taxon>
    </lineage>
</organism>
<dbReference type="Proteomes" id="UP001440612">
    <property type="component" value="Chromosome"/>
</dbReference>
<evidence type="ECO:0000256" key="3">
    <source>
        <dbReference type="ARBA" id="ARBA00023186"/>
    </source>
</evidence>
<dbReference type="SUPFAM" id="SSF109910">
    <property type="entry name" value="YgfY-like"/>
    <property type="match status" value="1"/>
</dbReference>
<reference evidence="5" key="1">
    <citation type="submission" date="2024-04" db="EMBL/GenBank/DDBJ databases">
        <title>Phylogenomic analyses of a clade within the roseobacter group suggest taxonomic reassignments of species of the genera Aestuariivita, Citreicella, Loktanella, Nautella, Pelagibaca, Ruegeria, Thalassobius, Thiobacimonas and Tropicibacter, and the proposal o.</title>
        <authorList>
            <person name="Jeon C.O."/>
        </authorList>
    </citation>
    <scope>NUCLEOTIDE SEQUENCE [LARGE SCALE GENOMIC DNA]</scope>
    <source>
        <strain evidence="5">BS5-3</strain>
    </source>
</reference>
<evidence type="ECO:0000313" key="5">
    <source>
        <dbReference type="Proteomes" id="UP001440612"/>
    </source>
</evidence>
<sequence>MTETRENMIKRMRMRSMRRGIKEMDLILSAFADVHLAGMDGDALALYDRLLTENDHDIYGWIGGQFAVPAHYKALIDLIATGAEGVTRPA</sequence>
<dbReference type="InterPro" id="IPR036714">
    <property type="entry name" value="SDH_sf"/>
</dbReference>
<dbReference type="InterPro" id="IPR005631">
    <property type="entry name" value="SDH"/>
</dbReference>
<dbReference type="Gene3D" id="1.10.150.250">
    <property type="entry name" value="Flavinator of succinate dehydrogenase"/>
    <property type="match status" value="1"/>
</dbReference>
<evidence type="ECO:0000256" key="2">
    <source>
        <dbReference type="ARBA" id="ARBA00019418"/>
    </source>
</evidence>
<dbReference type="PANTHER" id="PTHR12469:SF2">
    <property type="entry name" value="SUCCINATE DEHYDROGENASE ASSEMBLY FACTOR 2, MITOCHONDRIAL"/>
    <property type="match status" value="1"/>
</dbReference>
<dbReference type="EMBL" id="CP150951">
    <property type="protein sequence ID" value="WZC50754.1"/>
    <property type="molecule type" value="Genomic_DNA"/>
</dbReference>
<dbReference type="Pfam" id="PF03937">
    <property type="entry name" value="Sdh5"/>
    <property type="match status" value="1"/>
</dbReference>
<comment type="similarity">
    <text evidence="1">Belongs to the SdhE FAD assembly factor family.</text>
</comment>
<accession>A0ABZ2VC06</accession>
<evidence type="ECO:0000256" key="1">
    <source>
        <dbReference type="ARBA" id="ARBA00008571"/>
    </source>
</evidence>